<gene>
    <name evidence="1" type="ORF">PoB_006234700</name>
</gene>
<evidence type="ECO:0000313" key="2">
    <source>
        <dbReference type="Proteomes" id="UP000735302"/>
    </source>
</evidence>
<evidence type="ECO:0000313" key="1">
    <source>
        <dbReference type="EMBL" id="GFO35842.1"/>
    </source>
</evidence>
<dbReference type="AlphaFoldDB" id="A0AAV4CVA9"/>
<proteinExistence type="predicted"/>
<protein>
    <submittedName>
        <fullName evidence="1">Uncharacterized protein</fullName>
    </submittedName>
</protein>
<dbReference type="EMBL" id="BLXT01007005">
    <property type="protein sequence ID" value="GFO35842.1"/>
    <property type="molecule type" value="Genomic_DNA"/>
</dbReference>
<organism evidence="1 2">
    <name type="scientific">Plakobranchus ocellatus</name>
    <dbReference type="NCBI Taxonomy" id="259542"/>
    <lineage>
        <taxon>Eukaryota</taxon>
        <taxon>Metazoa</taxon>
        <taxon>Spiralia</taxon>
        <taxon>Lophotrochozoa</taxon>
        <taxon>Mollusca</taxon>
        <taxon>Gastropoda</taxon>
        <taxon>Heterobranchia</taxon>
        <taxon>Euthyneura</taxon>
        <taxon>Panpulmonata</taxon>
        <taxon>Sacoglossa</taxon>
        <taxon>Placobranchoidea</taxon>
        <taxon>Plakobranchidae</taxon>
        <taxon>Plakobranchus</taxon>
    </lineage>
</organism>
<dbReference type="Proteomes" id="UP000735302">
    <property type="component" value="Unassembled WGS sequence"/>
</dbReference>
<accession>A0AAV4CVA9</accession>
<comment type="caution">
    <text evidence="1">The sequence shown here is derived from an EMBL/GenBank/DDBJ whole genome shotgun (WGS) entry which is preliminary data.</text>
</comment>
<sequence length="232" mass="26907">MTLPDKDSRIKLAAARNTLESLWRPPETLWGRLAAANSTSESAWRPPDCLCLRDNDSSPREDNCKQTNKQTKKTVIDFGGGKWLSLLINLKISFKRKYIHLRDMSGFGVKRVRLAGAELRYIDSRVLLAAANLTLDSVWRESHSGVLHRLKWRHNKDRLQQYVNRKVCLSNRRQRISYSHQEVGSNPGAKEMLGRISRERAYRIRITTGNFELIYPEWNKYLKIIQNTGIRS</sequence>
<reference evidence="1 2" key="1">
    <citation type="journal article" date="2021" name="Elife">
        <title>Chloroplast acquisition without the gene transfer in kleptoplastic sea slugs, Plakobranchus ocellatus.</title>
        <authorList>
            <person name="Maeda T."/>
            <person name="Takahashi S."/>
            <person name="Yoshida T."/>
            <person name="Shimamura S."/>
            <person name="Takaki Y."/>
            <person name="Nagai Y."/>
            <person name="Toyoda A."/>
            <person name="Suzuki Y."/>
            <person name="Arimoto A."/>
            <person name="Ishii H."/>
            <person name="Satoh N."/>
            <person name="Nishiyama T."/>
            <person name="Hasebe M."/>
            <person name="Maruyama T."/>
            <person name="Minagawa J."/>
            <person name="Obokata J."/>
            <person name="Shigenobu S."/>
        </authorList>
    </citation>
    <scope>NUCLEOTIDE SEQUENCE [LARGE SCALE GENOMIC DNA]</scope>
</reference>
<keyword evidence="2" id="KW-1185">Reference proteome</keyword>
<name>A0AAV4CVA9_9GAST</name>